<dbReference type="CDD" id="cd07377">
    <property type="entry name" value="WHTH_GntR"/>
    <property type="match status" value="1"/>
</dbReference>
<protein>
    <submittedName>
        <fullName evidence="5">GntR family transcriptional regulator</fullName>
    </submittedName>
</protein>
<dbReference type="PANTHER" id="PTHR43537:SF24">
    <property type="entry name" value="GLUCONATE OPERON TRANSCRIPTIONAL REPRESSOR"/>
    <property type="match status" value="1"/>
</dbReference>
<dbReference type="SUPFAM" id="SSF46785">
    <property type="entry name" value="Winged helix' DNA-binding domain"/>
    <property type="match status" value="1"/>
</dbReference>
<dbReference type="Gene3D" id="1.20.120.530">
    <property type="entry name" value="GntR ligand-binding domain-like"/>
    <property type="match status" value="1"/>
</dbReference>
<keyword evidence="1" id="KW-0805">Transcription regulation</keyword>
<keyword evidence="3" id="KW-0804">Transcription</keyword>
<gene>
    <name evidence="5" type="ORF">GCM10009850_049450</name>
</gene>
<dbReference type="Gene3D" id="1.10.10.10">
    <property type="entry name" value="Winged helix-like DNA-binding domain superfamily/Winged helix DNA-binding domain"/>
    <property type="match status" value="1"/>
</dbReference>
<keyword evidence="2" id="KW-0238">DNA-binding</keyword>
<accession>A0ABP5PFM5</accession>
<dbReference type="Pfam" id="PF07729">
    <property type="entry name" value="FCD"/>
    <property type="match status" value="1"/>
</dbReference>
<dbReference type="InterPro" id="IPR036390">
    <property type="entry name" value="WH_DNA-bd_sf"/>
</dbReference>
<evidence type="ECO:0000259" key="4">
    <source>
        <dbReference type="PROSITE" id="PS50949"/>
    </source>
</evidence>
<evidence type="ECO:0000256" key="2">
    <source>
        <dbReference type="ARBA" id="ARBA00023125"/>
    </source>
</evidence>
<organism evidence="5 6">
    <name type="scientific">Nonomuraea monospora</name>
    <dbReference type="NCBI Taxonomy" id="568818"/>
    <lineage>
        <taxon>Bacteria</taxon>
        <taxon>Bacillati</taxon>
        <taxon>Actinomycetota</taxon>
        <taxon>Actinomycetes</taxon>
        <taxon>Streptosporangiales</taxon>
        <taxon>Streptosporangiaceae</taxon>
        <taxon>Nonomuraea</taxon>
    </lineage>
</organism>
<dbReference type="SMART" id="SM00895">
    <property type="entry name" value="FCD"/>
    <property type="match status" value="1"/>
</dbReference>
<comment type="caution">
    <text evidence="5">The sequence shown here is derived from an EMBL/GenBank/DDBJ whole genome shotgun (WGS) entry which is preliminary data.</text>
</comment>
<sequence>MYDIFHLMSEVMASPVFSGQPRSLSSRGTVVLEAIKHAILTGALPPGRQLVETELAQQLGVSKTPVREALKTLAGAGLVTMSEYKGATVRTVDDALMEWVYDLRLLLEPEAVTRTVERGADLAPAAEALRRADTAADRADRSLANRDFHRALYAGCGNPLLVSTLDSLRDQTALISAAAWERVPTWEAEAEEHREILRAAQAGSAAEAAELLRAHVCGFVERVRRSGGL</sequence>
<evidence type="ECO:0000256" key="1">
    <source>
        <dbReference type="ARBA" id="ARBA00023015"/>
    </source>
</evidence>
<dbReference type="InterPro" id="IPR036388">
    <property type="entry name" value="WH-like_DNA-bd_sf"/>
</dbReference>
<evidence type="ECO:0000256" key="3">
    <source>
        <dbReference type="ARBA" id="ARBA00023163"/>
    </source>
</evidence>
<proteinExistence type="predicted"/>
<dbReference type="Proteomes" id="UP001499843">
    <property type="component" value="Unassembled WGS sequence"/>
</dbReference>
<name>A0ABP5PFM5_9ACTN</name>
<feature type="domain" description="HTH gntR-type" evidence="4">
    <location>
        <begin position="25"/>
        <end position="92"/>
    </location>
</feature>
<evidence type="ECO:0000313" key="6">
    <source>
        <dbReference type="Proteomes" id="UP001499843"/>
    </source>
</evidence>
<dbReference type="InterPro" id="IPR011711">
    <property type="entry name" value="GntR_C"/>
</dbReference>
<dbReference type="PROSITE" id="PS50949">
    <property type="entry name" value="HTH_GNTR"/>
    <property type="match status" value="1"/>
</dbReference>
<dbReference type="EMBL" id="BAAAQX010000012">
    <property type="protein sequence ID" value="GAA2209487.1"/>
    <property type="molecule type" value="Genomic_DNA"/>
</dbReference>
<dbReference type="InterPro" id="IPR000524">
    <property type="entry name" value="Tscrpt_reg_HTH_GntR"/>
</dbReference>
<keyword evidence="6" id="KW-1185">Reference proteome</keyword>
<dbReference type="SMART" id="SM00345">
    <property type="entry name" value="HTH_GNTR"/>
    <property type="match status" value="1"/>
</dbReference>
<evidence type="ECO:0000313" key="5">
    <source>
        <dbReference type="EMBL" id="GAA2209487.1"/>
    </source>
</evidence>
<dbReference type="PANTHER" id="PTHR43537">
    <property type="entry name" value="TRANSCRIPTIONAL REGULATOR, GNTR FAMILY"/>
    <property type="match status" value="1"/>
</dbReference>
<dbReference type="PRINTS" id="PR00035">
    <property type="entry name" value="HTHGNTR"/>
</dbReference>
<reference evidence="6" key="1">
    <citation type="journal article" date="2019" name="Int. J. Syst. Evol. Microbiol.">
        <title>The Global Catalogue of Microorganisms (GCM) 10K type strain sequencing project: providing services to taxonomists for standard genome sequencing and annotation.</title>
        <authorList>
            <consortium name="The Broad Institute Genomics Platform"/>
            <consortium name="The Broad Institute Genome Sequencing Center for Infectious Disease"/>
            <person name="Wu L."/>
            <person name="Ma J."/>
        </authorList>
    </citation>
    <scope>NUCLEOTIDE SEQUENCE [LARGE SCALE GENOMIC DNA]</scope>
    <source>
        <strain evidence="6">JCM 16114</strain>
    </source>
</reference>
<dbReference type="SUPFAM" id="SSF48008">
    <property type="entry name" value="GntR ligand-binding domain-like"/>
    <property type="match status" value="1"/>
</dbReference>
<dbReference type="InterPro" id="IPR008920">
    <property type="entry name" value="TF_FadR/GntR_C"/>
</dbReference>
<dbReference type="Pfam" id="PF00392">
    <property type="entry name" value="GntR"/>
    <property type="match status" value="1"/>
</dbReference>